<dbReference type="AlphaFoldDB" id="A0A292YFT5"/>
<keyword evidence="1" id="KW-0175">Coiled coil</keyword>
<evidence type="ECO:0000256" key="1">
    <source>
        <dbReference type="SAM" id="Coils"/>
    </source>
</evidence>
<organism evidence="2 3">
    <name type="scientific">Lebetimonas natsushimae</name>
    <dbReference type="NCBI Taxonomy" id="1936991"/>
    <lineage>
        <taxon>Bacteria</taxon>
        <taxon>Pseudomonadati</taxon>
        <taxon>Campylobacterota</taxon>
        <taxon>Epsilonproteobacteria</taxon>
        <taxon>Nautiliales</taxon>
        <taxon>Nautiliaceae</taxon>
        <taxon>Lebetimonas</taxon>
    </lineage>
</organism>
<dbReference type="OrthoDB" id="5343727at2"/>
<gene>
    <name evidence="2" type="ORF">LNAT_P1240</name>
</gene>
<accession>A0A292YFT5</accession>
<name>A0A292YFT5_9BACT</name>
<evidence type="ECO:0000313" key="2">
    <source>
        <dbReference type="EMBL" id="GAX87943.1"/>
    </source>
</evidence>
<comment type="caution">
    <text evidence="2">The sequence shown here is derived from an EMBL/GenBank/DDBJ whole genome shotgun (WGS) entry which is preliminary data.</text>
</comment>
<dbReference type="Proteomes" id="UP000217944">
    <property type="component" value="Unassembled WGS sequence"/>
</dbReference>
<evidence type="ECO:0008006" key="4">
    <source>
        <dbReference type="Google" id="ProtNLM"/>
    </source>
</evidence>
<dbReference type="RefSeq" id="WP_096259506.1">
    <property type="nucleotide sequence ID" value="NZ_BDME01000002.1"/>
</dbReference>
<dbReference type="EMBL" id="BDME01000002">
    <property type="protein sequence ID" value="GAX87943.1"/>
    <property type="molecule type" value="Genomic_DNA"/>
</dbReference>
<evidence type="ECO:0000313" key="3">
    <source>
        <dbReference type="Proteomes" id="UP000217944"/>
    </source>
</evidence>
<reference evidence="2 3" key="1">
    <citation type="journal article" date="2017" name="Syst. Appl. Microbiol.">
        <title>Lebetimonas natsushimae sp. nov., a novel strictly anaerobic, moderately thermophilic chemoautotroph isolated from a deep-sea hydrothermal vent polychaete nest in the Mid-Okinawa Trough.</title>
        <authorList>
            <person name="Nagata R."/>
            <person name="Takaki Y."/>
            <person name="Tame A."/>
            <person name="Nunoura T."/>
            <person name="Muto H."/>
            <person name="Mino S."/>
            <person name="Sawayama S."/>
            <person name="Takai K."/>
            <person name="Nakagawa S."/>
        </authorList>
    </citation>
    <scope>NUCLEOTIDE SEQUENCE [LARGE SCALE GENOMIC DNA]</scope>
    <source>
        <strain evidence="2 3">HS1857</strain>
    </source>
</reference>
<protein>
    <recommendedName>
        <fullName evidence="4">HlyD family secretion protein</fullName>
    </recommendedName>
</protein>
<proteinExistence type="predicted"/>
<sequence length="245" mass="28699">MKKIIIFISALLFAYDAKVVPFDEYDVKAAVSGKVIYANKNLEAKTLKNRTIVKLDDYQEKADINNTITQIDFLKQEILNQEKTVKRKKETYLKYKNLKTKSQIEKDLKFYDYMNSYNQLLNLKQQLSNSISSLKKLKDIVNKKNIKISGYLYKIYINKGDYATPGRLIAKVYDVSKQKLYVYVPIDKIETIKNKKIYINNKLSNFKISKIWKISDEQYITSYKVELTGNGLKFGDIVDVEFKKE</sequence>
<keyword evidence="3" id="KW-1185">Reference proteome</keyword>
<feature type="coiled-coil region" evidence="1">
    <location>
        <begin position="64"/>
        <end position="91"/>
    </location>
</feature>